<protein>
    <submittedName>
        <fullName evidence="1">Uncharacterized protein</fullName>
    </submittedName>
</protein>
<accession>A0A286RE34</accession>
<dbReference type="AlphaFoldDB" id="A0A286RE34"/>
<organism evidence="1 2">
    <name type="scientific">Thermogutta terrifontis</name>
    <dbReference type="NCBI Taxonomy" id="1331910"/>
    <lineage>
        <taxon>Bacteria</taxon>
        <taxon>Pseudomonadati</taxon>
        <taxon>Planctomycetota</taxon>
        <taxon>Planctomycetia</taxon>
        <taxon>Pirellulales</taxon>
        <taxon>Thermoguttaceae</taxon>
        <taxon>Thermogutta</taxon>
    </lineage>
</organism>
<dbReference type="EMBL" id="CP018477">
    <property type="protein sequence ID" value="ASV74212.1"/>
    <property type="molecule type" value="Genomic_DNA"/>
</dbReference>
<dbReference type="Proteomes" id="UP000215086">
    <property type="component" value="Chromosome"/>
</dbReference>
<reference evidence="1 2" key="1">
    <citation type="journal article" name="Front. Microbiol.">
        <title>Sugar Metabolism of the First Thermophilic Planctomycete Thermogutta terrifontis: Comparative Genomic and Transcriptomic Approaches.</title>
        <authorList>
            <person name="Elcheninov A.G."/>
            <person name="Menzel P."/>
            <person name="Gudbergsdottir S.R."/>
            <person name="Slesarev A.I."/>
            <person name="Kadnikov V.V."/>
            <person name="Krogh A."/>
            <person name="Bonch-Osmolovskaya E.A."/>
            <person name="Peng X."/>
            <person name="Kublanov I.V."/>
        </authorList>
    </citation>
    <scope>NUCLEOTIDE SEQUENCE [LARGE SCALE GENOMIC DNA]</scope>
    <source>
        <strain evidence="1 2">R1</strain>
    </source>
</reference>
<evidence type="ECO:0000313" key="1">
    <source>
        <dbReference type="EMBL" id="ASV74212.1"/>
    </source>
</evidence>
<proteinExistence type="predicted"/>
<name>A0A286RE34_9BACT</name>
<sequence>MLGCRVFPAPPEPYTGPQLPPNPSLEQIAAFVNGNSSKIQTIIADQGSLSAPGMPTLRTEILFERPWRLRMRGETSLSGLEMDVGSNDELFWFWVKRNEPPAFYFCRYADYDQPASIARRVVPIDPRWLVEALGVTEIDLNVPTQGPVALAGQRWEIRQQRQSVDGPMTKVVVVDGQYGFVLAQYLYDAQGRLLVSALSYDHRREPVSGLVLPRSVEVSVPASGMAFRLYLGNARINQPIPSPSVAWNMPVYQGYPLVNLADPRNFAGMVTVAGAASGCPVPAGTISSSPGLTWIPVTQ</sequence>
<gene>
    <name evidence="1" type="ORF">THTE_1610</name>
</gene>
<keyword evidence="2" id="KW-1185">Reference proteome</keyword>
<evidence type="ECO:0000313" key="2">
    <source>
        <dbReference type="Proteomes" id="UP000215086"/>
    </source>
</evidence>
<dbReference type="KEGG" id="ttf:THTE_1610"/>